<proteinExistence type="predicted"/>
<sequence length="66" mass="7264">MINGEVVDVREDRPTGGHLKLAAGIREDDWVMATLPNGEIKRVADQDPLPNGVTDVTIVPRYEYGC</sequence>
<name>A0A7W7R9J5_KITKI</name>
<dbReference type="EMBL" id="JACHJV010000002">
    <property type="protein sequence ID" value="MBB4927891.1"/>
    <property type="molecule type" value="Genomic_DNA"/>
</dbReference>
<accession>A0A7W7R9J5</accession>
<dbReference type="AlphaFoldDB" id="A0A7W7R9J5"/>
<comment type="caution">
    <text evidence="1">The sequence shown here is derived from an EMBL/GenBank/DDBJ whole genome shotgun (WGS) entry which is preliminary data.</text>
</comment>
<protein>
    <submittedName>
        <fullName evidence="1">Uncharacterized protein</fullName>
    </submittedName>
</protein>
<gene>
    <name evidence="1" type="ORF">FHR34_006986</name>
</gene>
<evidence type="ECO:0000313" key="2">
    <source>
        <dbReference type="Proteomes" id="UP000540506"/>
    </source>
</evidence>
<evidence type="ECO:0000313" key="1">
    <source>
        <dbReference type="EMBL" id="MBB4927891.1"/>
    </source>
</evidence>
<keyword evidence="2" id="KW-1185">Reference proteome</keyword>
<dbReference type="Proteomes" id="UP000540506">
    <property type="component" value="Unassembled WGS sequence"/>
</dbReference>
<organism evidence="1 2">
    <name type="scientific">Kitasatospora kifunensis</name>
    <name type="common">Streptomyces kifunensis</name>
    <dbReference type="NCBI Taxonomy" id="58351"/>
    <lineage>
        <taxon>Bacteria</taxon>
        <taxon>Bacillati</taxon>
        <taxon>Actinomycetota</taxon>
        <taxon>Actinomycetes</taxon>
        <taxon>Kitasatosporales</taxon>
        <taxon>Streptomycetaceae</taxon>
        <taxon>Kitasatospora</taxon>
    </lineage>
</organism>
<dbReference type="RefSeq" id="WP_184944681.1">
    <property type="nucleotide sequence ID" value="NZ_JACHJV010000002.1"/>
</dbReference>
<reference evidence="1 2" key="1">
    <citation type="submission" date="2020-08" db="EMBL/GenBank/DDBJ databases">
        <title>Sequencing the genomes of 1000 actinobacteria strains.</title>
        <authorList>
            <person name="Klenk H.-P."/>
        </authorList>
    </citation>
    <scope>NUCLEOTIDE SEQUENCE [LARGE SCALE GENOMIC DNA]</scope>
    <source>
        <strain evidence="1 2">DSM 41654</strain>
    </source>
</reference>